<name>A0A1I2NN94_9GAMM</name>
<dbReference type="InterPro" id="IPR016930">
    <property type="entry name" value="UCP029644"/>
</dbReference>
<sequence length="557" mass="61949">MVCKMFNFVVKNSSKLPKLVTFITLLCMLMSPASRAEESVWEYEMQPGDHIWKIAHELLTDWRSWQTVERLNNVDNDRLMAAGTILRIPTSMIQQRPATIQLIEVSGPVTLISANDQSGQPLKDQVLQVGDQIQTGTNASVLLKFEDDTQILLNPESEFIINQASIIGSKKNVIDIKVLLKAGEAQVRANPEKVPGSRFVIETPSAFATTRGTVYRVRADQSLTATEVTQGKVDVENNLGRTKVPQNFGTLTAKNSPPQKPIRLLAAPAVPAIDTIRYLPARLSWGLIKGATSYRSQLSDQPEFQRILLDNLGQPPKLNIPATLADGQYWLMVRATDTNGLQGLESLQHFSIDARPFPPTIQSPFSNDPVYTGDVSFVWAQPEEAEEYLFELSVKEDFSTLVQPASTLNSQTISVSIADPGTYFWRVTSINAKQKTGPSGYTNTITVRPTPATPELQEATTSKTELGFAWQQDDFSERYQIQLANDKDFTHLVDELNVTSAEATFNKPDTGTYYMRVRGFDSDNYAGSWSSTQKVEVPVDSYLPAFIWSVLTIAIFL</sequence>
<evidence type="ECO:0000313" key="3">
    <source>
        <dbReference type="EMBL" id="SFG05364.1"/>
    </source>
</evidence>
<dbReference type="AlphaFoldDB" id="A0A1I2NN94"/>
<dbReference type="InterPro" id="IPR013783">
    <property type="entry name" value="Ig-like_fold"/>
</dbReference>
<organism evidence="3 4">
    <name type="scientific">Neptunomonas qingdaonensis</name>
    <dbReference type="NCBI Taxonomy" id="1045558"/>
    <lineage>
        <taxon>Bacteria</taxon>
        <taxon>Pseudomonadati</taxon>
        <taxon>Pseudomonadota</taxon>
        <taxon>Gammaproteobacteria</taxon>
        <taxon>Oceanospirillales</taxon>
        <taxon>Oceanospirillaceae</taxon>
        <taxon>Neptunomonas</taxon>
    </lineage>
</organism>
<dbReference type="InterPro" id="IPR036779">
    <property type="entry name" value="LysM_dom_sf"/>
</dbReference>
<dbReference type="Proteomes" id="UP000198623">
    <property type="component" value="Unassembled WGS sequence"/>
</dbReference>
<dbReference type="Pfam" id="PF04773">
    <property type="entry name" value="FecR"/>
    <property type="match status" value="1"/>
</dbReference>
<dbReference type="Gene3D" id="3.10.350.10">
    <property type="entry name" value="LysM domain"/>
    <property type="match status" value="1"/>
</dbReference>
<dbReference type="PANTHER" id="PTHR38731">
    <property type="entry name" value="LIPL45-RELATED LIPOPROTEIN-RELATED"/>
    <property type="match status" value="1"/>
</dbReference>
<evidence type="ECO:0000313" key="4">
    <source>
        <dbReference type="Proteomes" id="UP000198623"/>
    </source>
</evidence>
<dbReference type="InterPro" id="IPR018392">
    <property type="entry name" value="LysM"/>
</dbReference>
<keyword evidence="4" id="KW-1185">Reference proteome</keyword>
<keyword evidence="1" id="KW-0732">Signal</keyword>
<dbReference type="InterPro" id="IPR006860">
    <property type="entry name" value="FecR"/>
</dbReference>
<reference evidence="4" key="1">
    <citation type="submission" date="2016-10" db="EMBL/GenBank/DDBJ databases">
        <authorList>
            <person name="Varghese N."/>
            <person name="Submissions S."/>
        </authorList>
    </citation>
    <scope>NUCLEOTIDE SEQUENCE [LARGE SCALE GENOMIC DNA]</scope>
    <source>
        <strain evidence="4">CGMCC 1.10971</strain>
    </source>
</reference>
<dbReference type="STRING" id="1045558.SAMN05216175_10332"/>
<evidence type="ECO:0000256" key="1">
    <source>
        <dbReference type="SAM" id="SignalP"/>
    </source>
</evidence>
<dbReference type="PIRSF" id="PIRSF029644">
    <property type="entry name" value="UCP029644"/>
    <property type="match status" value="1"/>
</dbReference>
<protein>
    <submittedName>
        <fullName evidence="3">FecR family protein</fullName>
    </submittedName>
</protein>
<feature type="signal peptide" evidence="1">
    <location>
        <begin position="1"/>
        <end position="36"/>
    </location>
</feature>
<dbReference type="EMBL" id="FOOU01000003">
    <property type="protein sequence ID" value="SFG05364.1"/>
    <property type="molecule type" value="Genomic_DNA"/>
</dbReference>
<dbReference type="Gene3D" id="2.60.40.10">
    <property type="entry name" value="Immunoglobulins"/>
    <property type="match status" value="2"/>
</dbReference>
<feature type="chain" id="PRO_5011492770" evidence="1">
    <location>
        <begin position="37"/>
        <end position="557"/>
    </location>
</feature>
<dbReference type="CDD" id="cd00118">
    <property type="entry name" value="LysM"/>
    <property type="match status" value="1"/>
</dbReference>
<dbReference type="Gene3D" id="2.60.120.1440">
    <property type="match status" value="1"/>
</dbReference>
<accession>A0A1I2NN94</accession>
<gene>
    <name evidence="3" type="ORF">SAMN05216175_10332</name>
</gene>
<dbReference type="OrthoDB" id="9813091at2"/>
<proteinExistence type="predicted"/>
<feature type="domain" description="FecR protein" evidence="2">
    <location>
        <begin position="131"/>
        <end position="233"/>
    </location>
</feature>
<evidence type="ECO:0000259" key="2">
    <source>
        <dbReference type="Pfam" id="PF04773"/>
    </source>
</evidence>